<evidence type="ECO:0000256" key="4">
    <source>
        <dbReference type="ARBA" id="ARBA00022679"/>
    </source>
</evidence>
<dbReference type="GO" id="GO:0016757">
    <property type="term" value="F:glycosyltransferase activity"/>
    <property type="evidence" value="ECO:0007669"/>
    <property type="project" value="UniProtKB-UniRule"/>
</dbReference>
<evidence type="ECO:0000256" key="6">
    <source>
        <dbReference type="ARBA" id="ARBA00022989"/>
    </source>
</evidence>
<accession>R7TNI9</accession>
<dbReference type="STRING" id="283909.R7TNI9"/>
<dbReference type="Proteomes" id="UP000014760">
    <property type="component" value="Unassembled WGS sequence"/>
</dbReference>
<evidence type="ECO:0000256" key="8">
    <source>
        <dbReference type="RuleBase" id="RU366017"/>
    </source>
</evidence>
<organism evidence="10">
    <name type="scientific">Capitella teleta</name>
    <name type="common">Polychaete worm</name>
    <dbReference type="NCBI Taxonomy" id="283909"/>
    <lineage>
        <taxon>Eukaryota</taxon>
        <taxon>Metazoa</taxon>
        <taxon>Spiralia</taxon>
        <taxon>Lophotrochozoa</taxon>
        <taxon>Annelida</taxon>
        <taxon>Polychaeta</taxon>
        <taxon>Sedentaria</taxon>
        <taxon>Scolecida</taxon>
        <taxon>Capitellidae</taxon>
        <taxon>Capitella</taxon>
    </lineage>
</organism>
<evidence type="ECO:0000313" key="12">
    <source>
        <dbReference type="Proteomes" id="UP000014760"/>
    </source>
</evidence>
<dbReference type="OrthoDB" id="6061442at2759"/>
<dbReference type="HOGENOM" id="CLU_522000_0_0_1"/>
<dbReference type="InterPro" id="IPR008166">
    <property type="entry name" value="Glyco_transf_92"/>
</dbReference>
<dbReference type="GO" id="GO:0016020">
    <property type="term" value="C:membrane"/>
    <property type="evidence" value="ECO:0007669"/>
    <property type="project" value="UniProtKB-SubCell"/>
</dbReference>
<dbReference type="GO" id="GO:0005737">
    <property type="term" value="C:cytoplasm"/>
    <property type="evidence" value="ECO:0007669"/>
    <property type="project" value="TreeGrafter"/>
</dbReference>
<reference evidence="12" key="1">
    <citation type="submission" date="2012-12" db="EMBL/GenBank/DDBJ databases">
        <authorList>
            <person name="Hellsten U."/>
            <person name="Grimwood J."/>
            <person name="Chapman J.A."/>
            <person name="Shapiro H."/>
            <person name="Aerts A."/>
            <person name="Otillar R.P."/>
            <person name="Terry A.Y."/>
            <person name="Boore J.L."/>
            <person name="Simakov O."/>
            <person name="Marletaz F."/>
            <person name="Cho S.-J."/>
            <person name="Edsinger-Gonzales E."/>
            <person name="Havlak P."/>
            <person name="Kuo D.-H."/>
            <person name="Larsson T."/>
            <person name="Lv J."/>
            <person name="Arendt D."/>
            <person name="Savage R."/>
            <person name="Osoegawa K."/>
            <person name="de Jong P."/>
            <person name="Lindberg D.R."/>
            <person name="Seaver E.C."/>
            <person name="Weisblat D.A."/>
            <person name="Putnam N.H."/>
            <person name="Grigoriev I.V."/>
            <person name="Rokhsar D.S."/>
        </authorList>
    </citation>
    <scope>NUCLEOTIDE SEQUENCE</scope>
    <source>
        <strain evidence="12">I ESC-2004</strain>
    </source>
</reference>
<keyword evidence="6 8" id="KW-1133">Transmembrane helix</keyword>
<proteinExistence type="inferred from homology"/>
<dbReference type="AlphaFoldDB" id="R7TNI9"/>
<evidence type="ECO:0000256" key="5">
    <source>
        <dbReference type="ARBA" id="ARBA00022692"/>
    </source>
</evidence>
<sequence>MLRIISIASVGFKHKLLVFSGALAVIVLSYRLLRPMRQQGLIHHSHPVVFAPKATPSEQMQNQTTFFQNSTTILPEINSRGKNESRLPVTDSPVNHRSQPTWKPISRYTYAYSAFYDDRKTPHSIRVIIVLDEELSVRDKRCAIHLSDEMTIFVRGQFDPIGFGVRVNNTRYKEFILTCPVPQGVSPPVSVSLGSAAPRVEVVFPTTLHHELGLCTCVSVTFQEPDWQRMVEWLEMQRILGVSQVFIYNNSIPAGSKAATVLAYYQRQGFLVLKHSEPFLRTDVTKEGGVLLHMSPVINDCMYRNMHRCQYIMVIDLDEVIVPRQHNDLISMLVQLSLHEHKTQHNFRNVYYFLNSSSNEPAESVFLRENFRLETSPPLMSVKSIINPLTCTHMHNHRCWSGWDMQPELDVAPEIATNNHYKACHFDGLLRRPGICSWLAEQGFPDDTMQRFAGRLLPAICRAKKDIFQTT</sequence>
<feature type="region of interest" description="Disordered" evidence="9">
    <location>
        <begin position="78"/>
        <end position="98"/>
    </location>
</feature>
<comment type="subcellular location">
    <subcellularLocation>
        <location evidence="1">Membrane</location>
        <topology evidence="1">Single-pass membrane protein</topology>
    </subcellularLocation>
</comment>
<dbReference type="Pfam" id="PF01697">
    <property type="entry name" value="Glyco_transf_92"/>
    <property type="match status" value="1"/>
</dbReference>
<keyword evidence="5 8" id="KW-0812">Transmembrane</keyword>
<reference evidence="10 12" key="2">
    <citation type="journal article" date="2013" name="Nature">
        <title>Insights into bilaterian evolution from three spiralian genomes.</title>
        <authorList>
            <person name="Simakov O."/>
            <person name="Marletaz F."/>
            <person name="Cho S.J."/>
            <person name="Edsinger-Gonzales E."/>
            <person name="Havlak P."/>
            <person name="Hellsten U."/>
            <person name="Kuo D.H."/>
            <person name="Larsson T."/>
            <person name="Lv J."/>
            <person name="Arendt D."/>
            <person name="Savage R."/>
            <person name="Osoegawa K."/>
            <person name="de Jong P."/>
            <person name="Grimwood J."/>
            <person name="Chapman J.A."/>
            <person name="Shapiro H."/>
            <person name="Aerts A."/>
            <person name="Otillar R.P."/>
            <person name="Terry A.Y."/>
            <person name="Boore J.L."/>
            <person name="Grigoriev I.V."/>
            <person name="Lindberg D.R."/>
            <person name="Seaver E.C."/>
            <person name="Weisblat D.A."/>
            <person name="Putnam N.H."/>
            <person name="Rokhsar D.S."/>
        </authorList>
    </citation>
    <scope>NUCLEOTIDE SEQUENCE</scope>
    <source>
        <strain evidence="10 12">I ESC-2004</strain>
    </source>
</reference>
<evidence type="ECO:0000256" key="7">
    <source>
        <dbReference type="ARBA" id="ARBA00023136"/>
    </source>
</evidence>
<dbReference type="PANTHER" id="PTHR21461">
    <property type="entry name" value="GLYCOSYLTRANSFERASE FAMILY 92 PROTEIN"/>
    <property type="match status" value="1"/>
</dbReference>
<feature type="transmembrane region" description="Helical" evidence="8">
    <location>
        <begin position="16"/>
        <end position="33"/>
    </location>
</feature>
<dbReference type="PANTHER" id="PTHR21461:SF69">
    <property type="entry name" value="GLYCOSYLTRANSFERASE FAMILY 92 PROTEIN"/>
    <property type="match status" value="1"/>
</dbReference>
<evidence type="ECO:0000256" key="2">
    <source>
        <dbReference type="ARBA" id="ARBA00007647"/>
    </source>
</evidence>
<gene>
    <name evidence="10" type="ORF">CAPTEDRAFT_208702</name>
</gene>
<protein>
    <recommendedName>
        <fullName evidence="8">Glycosyltransferase family 92 protein</fullName>
        <ecNumber evidence="8">2.4.1.-</ecNumber>
    </recommendedName>
</protein>
<dbReference type="EnsemblMetazoa" id="CapteT208702">
    <property type="protein sequence ID" value="CapteP208702"/>
    <property type="gene ID" value="CapteG208702"/>
</dbReference>
<keyword evidence="3 8" id="KW-0328">Glycosyltransferase</keyword>
<keyword evidence="4 8" id="KW-0808">Transferase</keyword>
<keyword evidence="12" id="KW-1185">Reference proteome</keyword>
<comment type="similarity">
    <text evidence="2 8">Belongs to the glycosyltransferase 92 family.</text>
</comment>
<name>R7TNI9_CAPTE</name>
<evidence type="ECO:0000256" key="3">
    <source>
        <dbReference type="ARBA" id="ARBA00022676"/>
    </source>
</evidence>
<keyword evidence="7 8" id="KW-0472">Membrane</keyword>
<dbReference type="EC" id="2.4.1.-" evidence="8"/>
<reference evidence="11" key="3">
    <citation type="submission" date="2015-06" db="UniProtKB">
        <authorList>
            <consortium name="EnsemblMetazoa"/>
        </authorList>
    </citation>
    <scope>IDENTIFICATION</scope>
</reference>
<evidence type="ECO:0000313" key="10">
    <source>
        <dbReference type="EMBL" id="ELT95423.1"/>
    </source>
</evidence>
<evidence type="ECO:0000313" key="11">
    <source>
        <dbReference type="EnsemblMetazoa" id="CapteP208702"/>
    </source>
</evidence>
<evidence type="ECO:0000256" key="9">
    <source>
        <dbReference type="SAM" id="MobiDB-lite"/>
    </source>
</evidence>
<dbReference type="EMBL" id="KB309137">
    <property type="protein sequence ID" value="ELT95423.1"/>
    <property type="molecule type" value="Genomic_DNA"/>
</dbReference>
<dbReference type="OMA" id="MNTHRYI"/>
<evidence type="ECO:0000256" key="1">
    <source>
        <dbReference type="ARBA" id="ARBA00004167"/>
    </source>
</evidence>
<dbReference type="EMBL" id="AMQN01002413">
    <property type="status" value="NOT_ANNOTATED_CDS"/>
    <property type="molecule type" value="Genomic_DNA"/>
</dbReference>